<feature type="region of interest" description="Disordered" evidence="1">
    <location>
        <begin position="1"/>
        <end position="58"/>
    </location>
</feature>
<organism evidence="2 3">
    <name type="scientific">Fusarium albosuccineum</name>
    <dbReference type="NCBI Taxonomy" id="1237068"/>
    <lineage>
        <taxon>Eukaryota</taxon>
        <taxon>Fungi</taxon>
        <taxon>Dikarya</taxon>
        <taxon>Ascomycota</taxon>
        <taxon>Pezizomycotina</taxon>
        <taxon>Sordariomycetes</taxon>
        <taxon>Hypocreomycetidae</taxon>
        <taxon>Hypocreales</taxon>
        <taxon>Nectriaceae</taxon>
        <taxon>Fusarium</taxon>
        <taxon>Fusarium decemcellulare species complex</taxon>
    </lineage>
</organism>
<dbReference type="OrthoDB" id="5204833at2759"/>
<name>A0A8H4PEQ4_9HYPO</name>
<dbReference type="EMBL" id="JAADYS010000024">
    <property type="protein sequence ID" value="KAF4472907.1"/>
    <property type="molecule type" value="Genomic_DNA"/>
</dbReference>
<keyword evidence="3" id="KW-1185">Reference proteome</keyword>
<evidence type="ECO:0000313" key="3">
    <source>
        <dbReference type="Proteomes" id="UP000554235"/>
    </source>
</evidence>
<accession>A0A8H4PEQ4</accession>
<protein>
    <submittedName>
        <fullName evidence="2">Uncharacterized protein</fullName>
    </submittedName>
</protein>
<evidence type="ECO:0000256" key="1">
    <source>
        <dbReference type="SAM" id="MobiDB-lite"/>
    </source>
</evidence>
<feature type="region of interest" description="Disordered" evidence="1">
    <location>
        <begin position="220"/>
        <end position="290"/>
    </location>
</feature>
<comment type="caution">
    <text evidence="2">The sequence shown here is derived from an EMBL/GenBank/DDBJ whole genome shotgun (WGS) entry which is preliminary data.</text>
</comment>
<reference evidence="2 3" key="1">
    <citation type="submission" date="2020-01" db="EMBL/GenBank/DDBJ databases">
        <title>Identification and distribution of gene clusters putatively required for synthesis of sphingolipid metabolism inhibitors in phylogenetically diverse species of the filamentous fungus Fusarium.</title>
        <authorList>
            <person name="Kim H.-S."/>
            <person name="Busman M."/>
            <person name="Brown D.W."/>
            <person name="Divon H."/>
            <person name="Uhlig S."/>
            <person name="Proctor R.H."/>
        </authorList>
    </citation>
    <scope>NUCLEOTIDE SEQUENCE [LARGE SCALE GENOMIC DNA]</scope>
    <source>
        <strain evidence="2 3">NRRL 20459</strain>
    </source>
</reference>
<proteinExistence type="predicted"/>
<evidence type="ECO:0000313" key="2">
    <source>
        <dbReference type="EMBL" id="KAF4472907.1"/>
    </source>
</evidence>
<gene>
    <name evidence="2" type="ORF">FALBO_196</name>
</gene>
<dbReference type="Proteomes" id="UP000554235">
    <property type="component" value="Unassembled WGS sequence"/>
</dbReference>
<feature type="compositionally biased region" description="Basic and acidic residues" evidence="1">
    <location>
        <begin position="280"/>
        <end position="290"/>
    </location>
</feature>
<sequence length="290" mass="31418">MRGAIGGEHREDNPDQGLLETTPHPGAPTNVPLWGSLRWRRGGGGKGGEGGEEEAEAEAEEAAALETARFVDEVDYLRGEADRQNAARVAAEAHMFSTKERITASTIFSHGHPRPVSTKTFDVAPGLCFPSPPSYHRTARLLSVARGHFSSSQEKVKRAACLLPQIPTVNFNLITTLVFQYRLHLRNRNEVDGKGRTMKGIVGSEHRGFQHAVCLKRSPSKVNLDTTPPGSPDKSGLKGSPFKVELAVPTPSKPRITESEARVISCRRARSGSSSRPRSAAKDLVEAKSS</sequence>
<dbReference type="AlphaFoldDB" id="A0A8H4PEQ4"/>